<keyword evidence="3" id="KW-1185">Reference proteome</keyword>
<evidence type="ECO:0000313" key="3">
    <source>
        <dbReference type="Proteomes" id="UP000053676"/>
    </source>
</evidence>
<name>W2SKZ7_NECAM</name>
<accession>W2SKZ7</accession>
<proteinExistence type="predicted"/>
<dbReference type="KEGG" id="nai:NECAME_15239"/>
<sequence length="126" mass="14411">MFRSQKFFLCLWTKMYSPYMGAQNGLYSARSSSAANDRARLNDLLLAENESLRARVVELEKTVSRQQSELGFVESIVDLLLRRKISQSINEFDVFPWTDAVANHISGFASTVGEARNHHHAKQWDC</sequence>
<dbReference type="OrthoDB" id="47802at2759"/>
<dbReference type="EMBL" id="KI669093">
    <property type="protein sequence ID" value="ETN69551.1"/>
    <property type="molecule type" value="Genomic_DNA"/>
</dbReference>
<keyword evidence="1" id="KW-0175">Coiled coil</keyword>
<feature type="coiled-coil region" evidence="1">
    <location>
        <begin position="42"/>
        <end position="69"/>
    </location>
</feature>
<evidence type="ECO:0000313" key="2">
    <source>
        <dbReference type="EMBL" id="ETN69551.1"/>
    </source>
</evidence>
<organism evidence="2 3">
    <name type="scientific">Necator americanus</name>
    <name type="common">Human hookworm</name>
    <dbReference type="NCBI Taxonomy" id="51031"/>
    <lineage>
        <taxon>Eukaryota</taxon>
        <taxon>Metazoa</taxon>
        <taxon>Ecdysozoa</taxon>
        <taxon>Nematoda</taxon>
        <taxon>Chromadorea</taxon>
        <taxon>Rhabditida</taxon>
        <taxon>Rhabditina</taxon>
        <taxon>Rhabditomorpha</taxon>
        <taxon>Strongyloidea</taxon>
        <taxon>Ancylostomatidae</taxon>
        <taxon>Bunostominae</taxon>
        <taxon>Necator</taxon>
    </lineage>
</organism>
<dbReference type="Proteomes" id="UP000053676">
    <property type="component" value="Unassembled WGS sequence"/>
</dbReference>
<gene>
    <name evidence="2" type="ORF">NECAME_15239</name>
</gene>
<reference evidence="3" key="1">
    <citation type="journal article" date="2014" name="Nat. Genet.">
        <title>Genome of the human hookworm Necator americanus.</title>
        <authorList>
            <person name="Tang Y.T."/>
            <person name="Gao X."/>
            <person name="Rosa B.A."/>
            <person name="Abubucker S."/>
            <person name="Hallsworth-Pepin K."/>
            <person name="Martin J."/>
            <person name="Tyagi R."/>
            <person name="Heizer E."/>
            <person name="Zhang X."/>
            <person name="Bhonagiri-Palsikar V."/>
            <person name="Minx P."/>
            <person name="Warren W.C."/>
            <person name="Wang Q."/>
            <person name="Zhan B."/>
            <person name="Hotez P.J."/>
            <person name="Sternberg P.W."/>
            <person name="Dougall A."/>
            <person name="Gaze S.T."/>
            <person name="Mulvenna J."/>
            <person name="Sotillo J."/>
            <person name="Ranganathan S."/>
            <person name="Rabelo E.M."/>
            <person name="Wilson R.K."/>
            <person name="Felgner P.L."/>
            <person name="Bethony J."/>
            <person name="Hawdon J.M."/>
            <person name="Gasser R.B."/>
            <person name="Loukas A."/>
            <person name="Mitreva M."/>
        </authorList>
    </citation>
    <scope>NUCLEOTIDE SEQUENCE [LARGE SCALE GENOMIC DNA]</scope>
</reference>
<dbReference type="AlphaFoldDB" id="W2SKZ7"/>
<protein>
    <submittedName>
        <fullName evidence="2">Uncharacterized protein</fullName>
    </submittedName>
</protein>
<evidence type="ECO:0000256" key="1">
    <source>
        <dbReference type="SAM" id="Coils"/>
    </source>
</evidence>